<keyword evidence="2" id="KW-0378">Hydrolase</keyword>
<evidence type="ECO:0000313" key="7">
    <source>
        <dbReference type="EMBL" id="MFD1737072.1"/>
    </source>
</evidence>
<dbReference type="PANTHER" id="PTHR13748">
    <property type="entry name" value="COBW-RELATED"/>
    <property type="match status" value="1"/>
</dbReference>
<comment type="catalytic activity">
    <reaction evidence="5">
        <text>GTP + H2O = GDP + phosphate + H(+)</text>
        <dbReference type="Rhea" id="RHEA:19669"/>
        <dbReference type="ChEBI" id="CHEBI:15377"/>
        <dbReference type="ChEBI" id="CHEBI:15378"/>
        <dbReference type="ChEBI" id="CHEBI:37565"/>
        <dbReference type="ChEBI" id="CHEBI:43474"/>
        <dbReference type="ChEBI" id="CHEBI:58189"/>
    </reaction>
    <physiologicalReaction direction="left-to-right" evidence="5">
        <dbReference type="Rhea" id="RHEA:19670"/>
    </physiologicalReaction>
</comment>
<dbReference type="InterPro" id="IPR027417">
    <property type="entry name" value="P-loop_NTPase"/>
</dbReference>
<dbReference type="SUPFAM" id="SSF90002">
    <property type="entry name" value="Hypothetical protein YjiA, C-terminal domain"/>
    <property type="match status" value="1"/>
</dbReference>
<evidence type="ECO:0000256" key="1">
    <source>
        <dbReference type="ARBA" id="ARBA00022741"/>
    </source>
</evidence>
<evidence type="ECO:0000259" key="6">
    <source>
        <dbReference type="SMART" id="SM00833"/>
    </source>
</evidence>
<gene>
    <name evidence="7" type="ORF">ACFSCX_10965</name>
</gene>
<dbReference type="InterPro" id="IPR051316">
    <property type="entry name" value="Zinc-reg_GTPase_activator"/>
</dbReference>
<dbReference type="RefSeq" id="WP_377928268.1">
    <property type="nucleotide sequence ID" value="NZ_JBHUEM010000015.1"/>
</dbReference>
<dbReference type="InterPro" id="IPR036627">
    <property type="entry name" value="CobW-likC_sf"/>
</dbReference>
<dbReference type="InterPro" id="IPR011629">
    <property type="entry name" value="CobW-like_C"/>
</dbReference>
<dbReference type="SMART" id="SM00833">
    <property type="entry name" value="CobW_C"/>
    <property type="match status" value="1"/>
</dbReference>
<evidence type="ECO:0000256" key="5">
    <source>
        <dbReference type="ARBA" id="ARBA00049117"/>
    </source>
</evidence>
<dbReference type="Pfam" id="PF02492">
    <property type="entry name" value="cobW"/>
    <property type="match status" value="1"/>
</dbReference>
<sequence length="311" mass="35701">MKVPIYILSGFLGAGKTTLLKNILEQEKSFNRNIAVLMNELGEVSIDSRSVDGDIPLKELLNGCVCCTIQGQLEAQLQELVQLHKLDAIYIETTGVAHPLEVVDACMSPILIEKLNVEAVITLIDANRWCDRKSLSPQLQSLLLQQVKYADVILINKIDEITEMLQGQLSYEIQQINSYGKLLLTRFAKVHLKDFQVNNTANRKIAEGYEATHVHHHLQLKTFVYNFTVPVNIDIFEDWIRNMPDTIYRIKGYIRFTHSDSLFLFQYSYGMPLYMKELIKITTNLVFIGENLPVEQIRQELQQLERESNSK</sequence>
<dbReference type="Proteomes" id="UP001597214">
    <property type="component" value="Unassembled WGS sequence"/>
</dbReference>
<keyword evidence="8" id="KW-1185">Reference proteome</keyword>
<dbReference type="SUPFAM" id="SSF52540">
    <property type="entry name" value="P-loop containing nucleoside triphosphate hydrolases"/>
    <property type="match status" value="1"/>
</dbReference>
<evidence type="ECO:0000256" key="2">
    <source>
        <dbReference type="ARBA" id="ARBA00022801"/>
    </source>
</evidence>
<evidence type="ECO:0000256" key="3">
    <source>
        <dbReference type="ARBA" id="ARBA00023186"/>
    </source>
</evidence>
<evidence type="ECO:0000256" key="4">
    <source>
        <dbReference type="ARBA" id="ARBA00034320"/>
    </source>
</evidence>
<comment type="similarity">
    <text evidence="4">Belongs to the SIMIBI class G3E GTPase family. ZNG1 subfamily.</text>
</comment>
<keyword evidence="1" id="KW-0547">Nucleotide-binding</keyword>
<dbReference type="EMBL" id="JBHUEM010000015">
    <property type="protein sequence ID" value="MFD1737072.1"/>
    <property type="molecule type" value="Genomic_DNA"/>
</dbReference>
<dbReference type="Pfam" id="PF07683">
    <property type="entry name" value="CobW_C"/>
    <property type="match status" value="1"/>
</dbReference>
<dbReference type="Gene3D" id="3.30.1220.10">
    <property type="entry name" value="CobW-like, C-terminal domain"/>
    <property type="match status" value="1"/>
</dbReference>
<accession>A0ABW4LPX8</accession>
<feature type="domain" description="CobW C-terminal" evidence="6">
    <location>
        <begin position="220"/>
        <end position="305"/>
    </location>
</feature>
<evidence type="ECO:0000313" key="8">
    <source>
        <dbReference type="Proteomes" id="UP001597214"/>
    </source>
</evidence>
<organism evidence="7 8">
    <name type="scientific">Bacillus salitolerans</name>
    <dbReference type="NCBI Taxonomy" id="1437434"/>
    <lineage>
        <taxon>Bacteria</taxon>
        <taxon>Bacillati</taxon>
        <taxon>Bacillota</taxon>
        <taxon>Bacilli</taxon>
        <taxon>Bacillales</taxon>
        <taxon>Bacillaceae</taxon>
        <taxon>Bacillus</taxon>
    </lineage>
</organism>
<name>A0ABW4LPX8_9BACI</name>
<keyword evidence="3" id="KW-0143">Chaperone</keyword>
<reference evidence="8" key="1">
    <citation type="journal article" date="2019" name="Int. J. Syst. Evol. Microbiol.">
        <title>The Global Catalogue of Microorganisms (GCM) 10K type strain sequencing project: providing services to taxonomists for standard genome sequencing and annotation.</title>
        <authorList>
            <consortium name="The Broad Institute Genomics Platform"/>
            <consortium name="The Broad Institute Genome Sequencing Center for Infectious Disease"/>
            <person name="Wu L."/>
            <person name="Ma J."/>
        </authorList>
    </citation>
    <scope>NUCLEOTIDE SEQUENCE [LARGE SCALE GENOMIC DNA]</scope>
    <source>
        <strain evidence="8">CCUG 49339</strain>
    </source>
</reference>
<dbReference type="CDD" id="cd03112">
    <property type="entry name" value="CobW-like"/>
    <property type="match status" value="1"/>
</dbReference>
<comment type="caution">
    <text evidence="7">The sequence shown here is derived from an EMBL/GenBank/DDBJ whole genome shotgun (WGS) entry which is preliminary data.</text>
</comment>
<dbReference type="Gene3D" id="3.40.50.300">
    <property type="entry name" value="P-loop containing nucleotide triphosphate hydrolases"/>
    <property type="match status" value="1"/>
</dbReference>
<protein>
    <submittedName>
        <fullName evidence="7">CobW family GTP-binding protein</fullName>
    </submittedName>
</protein>
<dbReference type="InterPro" id="IPR003495">
    <property type="entry name" value="CobW/HypB/UreG_nucleotide-bd"/>
</dbReference>
<dbReference type="PANTHER" id="PTHR13748:SF62">
    <property type="entry name" value="COBW DOMAIN-CONTAINING PROTEIN"/>
    <property type="match status" value="1"/>
</dbReference>
<proteinExistence type="inferred from homology"/>